<organism evidence="1 2">
    <name type="scientific">Dermacentor silvarum</name>
    <name type="common">Tick</name>
    <dbReference type="NCBI Taxonomy" id="543639"/>
    <lineage>
        <taxon>Eukaryota</taxon>
        <taxon>Metazoa</taxon>
        <taxon>Ecdysozoa</taxon>
        <taxon>Arthropoda</taxon>
        <taxon>Chelicerata</taxon>
        <taxon>Arachnida</taxon>
        <taxon>Acari</taxon>
        <taxon>Parasitiformes</taxon>
        <taxon>Ixodida</taxon>
        <taxon>Ixodoidea</taxon>
        <taxon>Ixodidae</taxon>
        <taxon>Rhipicephalinae</taxon>
        <taxon>Dermacentor</taxon>
    </lineage>
</organism>
<accession>A0ACB8CQY5</accession>
<keyword evidence="2" id="KW-1185">Reference proteome</keyword>
<evidence type="ECO:0000313" key="2">
    <source>
        <dbReference type="Proteomes" id="UP000821865"/>
    </source>
</evidence>
<evidence type="ECO:0000313" key="1">
    <source>
        <dbReference type="EMBL" id="KAH7949437.1"/>
    </source>
</evidence>
<comment type="caution">
    <text evidence="1">The sequence shown here is derived from an EMBL/GenBank/DDBJ whole genome shotgun (WGS) entry which is preliminary data.</text>
</comment>
<name>A0ACB8CQY5_DERSI</name>
<dbReference type="Proteomes" id="UP000821865">
    <property type="component" value="Chromosome 5"/>
</dbReference>
<proteinExistence type="predicted"/>
<protein>
    <submittedName>
        <fullName evidence="1">Uncharacterized protein</fullName>
    </submittedName>
</protein>
<reference evidence="1" key="1">
    <citation type="submission" date="2020-05" db="EMBL/GenBank/DDBJ databases">
        <title>Large-scale comparative analyses of tick genomes elucidate their genetic diversity and vector capacities.</title>
        <authorList>
            <person name="Jia N."/>
            <person name="Wang J."/>
            <person name="Shi W."/>
            <person name="Du L."/>
            <person name="Sun Y."/>
            <person name="Zhan W."/>
            <person name="Jiang J."/>
            <person name="Wang Q."/>
            <person name="Zhang B."/>
            <person name="Ji P."/>
            <person name="Sakyi L.B."/>
            <person name="Cui X."/>
            <person name="Yuan T."/>
            <person name="Jiang B."/>
            <person name="Yang W."/>
            <person name="Lam T.T.-Y."/>
            <person name="Chang Q."/>
            <person name="Ding S."/>
            <person name="Wang X."/>
            <person name="Zhu J."/>
            <person name="Ruan X."/>
            <person name="Zhao L."/>
            <person name="Wei J."/>
            <person name="Que T."/>
            <person name="Du C."/>
            <person name="Cheng J."/>
            <person name="Dai P."/>
            <person name="Han X."/>
            <person name="Huang E."/>
            <person name="Gao Y."/>
            <person name="Liu J."/>
            <person name="Shao H."/>
            <person name="Ye R."/>
            <person name="Li L."/>
            <person name="Wei W."/>
            <person name="Wang X."/>
            <person name="Wang C."/>
            <person name="Yang T."/>
            <person name="Huo Q."/>
            <person name="Li W."/>
            <person name="Guo W."/>
            <person name="Chen H."/>
            <person name="Zhou L."/>
            <person name="Ni X."/>
            <person name="Tian J."/>
            <person name="Zhou Y."/>
            <person name="Sheng Y."/>
            <person name="Liu T."/>
            <person name="Pan Y."/>
            <person name="Xia L."/>
            <person name="Li J."/>
            <person name="Zhao F."/>
            <person name="Cao W."/>
        </authorList>
    </citation>
    <scope>NUCLEOTIDE SEQUENCE</scope>
    <source>
        <strain evidence="1">Dsil-2018</strain>
    </source>
</reference>
<dbReference type="EMBL" id="CM023474">
    <property type="protein sequence ID" value="KAH7949437.1"/>
    <property type="molecule type" value="Genomic_DNA"/>
</dbReference>
<sequence>MELVESESDDEFDDLVAIMAVKLARVDRNRIPRYCEDVVGRYFGFEFKRMFRLSRETFSDLVARYESSPFFPDSPGGRTRITADKTCLVVLSYIGSQSSMYCLADRFDLSESSVHVCIERLLNFLNSISGEVIAWPSGHDQERTKAGFLVKSSGKGLRNTIGCIDGCHIEINKPTESSQSYFNRKKFPSVLIQGICDSRNKFIDVFIGFPGSAHDARVLREGPFFEMAAMRCDGGYLLGDSAYPLLPWLLTPYRDNEHSFPAWKKRYNKCHSQQRCSIENTFGLLKQRFRRLYFVDAATIKQCCLIDARSKNIPLSGPLVLARARQLSFGLGIEFEASQGWFNHFKRRHGISYKAVCGESRAADKNAVRQWKDGTLQTLLRGRKACDVFNLDESGIFFKMLRGKTFCLAGQDFSGGTKSEDRITAMFCTNMDGTAKENVLAIGKSKKPCCLKYYSMNVKYTANKATWMTAEIFNKWLTSFDEKMAMKNRKILMYLDTCSAHMEAPPLKAVALSYFPPGCTSLLQPLDQGVIRAVKAKYRERLVQQLLFDMLQMRETAINLGQQLQCSMATGTTNDVTSSTVRGCFRKAGFNLQQEDTDEDTADEDFVYVDEEPESWPIIQRNFNESGIFQGFVEPDDNLAGTEDLCDENIIRMVQEDEKSEDSATYVSDNESDCAAPMTSGEVMTVLGRVRHHLQLWTSDRKDLSSLSSSWKKLC</sequence>
<gene>
    <name evidence="1" type="ORF">HPB49_009859</name>
</gene>